<name>A0ABV5V566_9MICO</name>
<dbReference type="Pfam" id="PF00486">
    <property type="entry name" value="Trans_reg_C"/>
    <property type="match status" value="1"/>
</dbReference>
<organism evidence="5 6">
    <name type="scientific">Ornithinimicrobium kibberense</name>
    <dbReference type="NCBI Taxonomy" id="282060"/>
    <lineage>
        <taxon>Bacteria</taxon>
        <taxon>Bacillati</taxon>
        <taxon>Actinomycetota</taxon>
        <taxon>Actinomycetes</taxon>
        <taxon>Micrococcales</taxon>
        <taxon>Ornithinimicrobiaceae</taxon>
        <taxon>Ornithinimicrobium</taxon>
    </lineage>
</organism>
<evidence type="ECO:0000313" key="5">
    <source>
        <dbReference type="EMBL" id="MFB9732963.1"/>
    </source>
</evidence>
<dbReference type="EMBL" id="JBHMAX010000023">
    <property type="protein sequence ID" value="MFB9732963.1"/>
    <property type="molecule type" value="Genomic_DNA"/>
</dbReference>
<dbReference type="PANTHER" id="PTHR48111">
    <property type="entry name" value="REGULATOR OF RPOS"/>
    <property type="match status" value="1"/>
</dbReference>
<dbReference type="PANTHER" id="PTHR48111:SF16">
    <property type="entry name" value="TRANSCRIPTIONAL REGULATORY PROTEIN GLNR"/>
    <property type="match status" value="1"/>
</dbReference>
<sequence length="258" mass="27224">MADLVLLTPRTPADAAVAQVAPGLVLLPHRVTVLGMDVGALVSRPGREPALVVVDAVTDLVAAHGVLRTLAALELPAPVLAVVADAALGLLDDSWPLDDLVLTGAGPAEVAARVRLLLARRHTLPPTGDGGRTRPSEHGGGPGPHGRAPSADEPQAIRVADVVVDEASWTVRAGGQVLDLTYKEFELLRYLVGRPGRVVTRDTLLQEVWGMDYYGGTRTVDVHIRRLRAKLGPERESLIGTIRGVGYRFSGPRGGEDG</sequence>
<dbReference type="Gene3D" id="1.10.10.10">
    <property type="entry name" value="Winged helix-like DNA-binding domain superfamily/Winged helix DNA-binding domain"/>
    <property type="match status" value="1"/>
</dbReference>
<dbReference type="InterPro" id="IPR036388">
    <property type="entry name" value="WH-like_DNA-bd_sf"/>
</dbReference>
<evidence type="ECO:0000256" key="3">
    <source>
        <dbReference type="SAM" id="MobiDB-lite"/>
    </source>
</evidence>
<reference evidence="5 6" key="1">
    <citation type="submission" date="2024-09" db="EMBL/GenBank/DDBJ databases">
        <authorList>
            <person name="Sun Q."/>
            <person name="Mori K."/>
        </authorList>
    </citation>
    <scope>NUCLEOTIDE SEQUENCE [LARGE SCALE GENOMIC DNA]</scope>
    <source>
        <strain evidence="5 6">JCM 12763</strain>
    </source>
</reference>
<feature type="region of interest" description="Disordered" evidence="3">
    <location>
        <begin position="123"/>
        <end position="153"/>
    </location>
</feature>
<protein>
    <submittedName>
        <fullName evidence="5">Winged-helix domain-containing protein</fullName>
    </submittedName>
</protein>
<dbReference type="CDD" id="cd00383">
    <property type="entry name" value="trans_reg_C"/>
    <property type="match status" value="1"/>
</dbReference>
<dbReference type="Gene3D" id="3.40.50.2300">
    <property type="match status" value="1"/>
</dbReference>
<evidence type="ECO:0000313" key="6">
    <source>
        <dbReference type="Proteomes" id="UP001589613"/>
    </source>
</evidence>
<evidence type="ECO:0000256" key="1">
    <source>
        <dbReference type="ARBA" id="ARBA00023125"/>
    </source>
</evidence>
<proteinExistence type="predicted"/>
<dbReference type="InterPro" id="IPR016032">
    <property type="entry name" value="Sig_transdc_resp-reg_C-effctor"/>
</dbReference>
<keyword evidence="6" id="KW-1185">Reference proteome</keyword>
<dbReference type="SMART" id="SM00862">
    <property type="entry name" value="Trans_reg_C"/>
    <property type="match status" value="1"/>
</dbReference>
<dbReference type="InterPro" id="IPR039420">
    <property type="entry name" value="WalR-like"/>
</dbReference>
<dbReference type="InterPro" id="IPR049170">
    <property type="entry name" value="GlnR_N"/>
</dbReference>
<dbReference type="SUPFAM" id="SSF46894">
    <property type="entry name" value="C-terminal effector domain of the bipartite response regulators"/>
    <property type="match status" value="1"/>
</dbReference>
<evidence type="ECO:0000259" key="4">
    <source>
        <dbReference type="PROSITE" id="PS51755"/>
    </source>
</evidence>
<comment type="caution">
    <text evidence="5">The sequence shown here is derived from an EMBL/GenBank/DDBJ whole genome shotgun (WGS) entry which is preliminary data.</text>
</comment>
<keyword evidence="1 2" id="KW-0238">DNA-binding</keyword>
<dbReference type="PROSITE" id="PS51755">
    <property type="entry name" value="OMPR_PHOB"/>
    <property type="match status" value="1"/>
</dbReference>
<gene>
    <name evidence="5" type="ORF">ACFFN0_13010</name>
</gene>
<dbReference type="Proteomes" id="UP001589613">
    <property type="component" value="Unassembled WGS sequence"/>
</dbReference>
<dbReference type="RefSeq" id="WP_141338486.1">
    <property type="nucleotide sequence ID" value="NZ_JBHMAX010000023.1"/>
</dbReference>
<dbReference type="Pfam" id="PF21695">
    <property type="entry name" value="GlnR_1st"/>
    <property type="match status" value="1"/>
</dbReference>
<feature type="domain" description="OmpR/PhoB-type" evidence="4">
    <location>
        <begin position="154"/>
        <end position="251"/>
    </location>
</feature>
<dbReference type="InterPro" id="IPR001867">
    <property type="entry name" value="OmpR/PhoB-type_DNA-bd"/>
</dbReference>
<feature type="DNA-binding region" description="OmpR/PhoB-type" evidence="2">
    <location>
        <begin position="154"/>
        <end position="251"/>
    </location>
</feature>
<accession>A0ABV5V566</accession>
<evidence type="ECO:0000256" key="2">
    <source>
        <dbReference type="PROSITE-ProRule" id="PRU01091"/>
    </source>
</evidence>